<evidence type="ECO:0000313" key="3">
    <source>
        <dbReference type="Proteomes" id="UP001177670"/>
    </source>
</evidence>
<proteinExistence type="predicted"/>
<sequence length="67" mass="7532">MWADVGGARFDFHGISGERASMAKEQVERRGSDEEDERQRADDRSLLPVNLDESNLDVSSRHSLKTA</sequence>
<accession>A0AA40KJ87</accession>
<reference evidence="2" key="1">
    <citation type="submission" date="2021-10" db="EMBL/GenBank/DDBJ databases">
        <title>Melipona bicolor Genome sequencing and assembly.</title>
        <authorList>
            <person name="Araujo N.S."/>
            <person name="Arias M.C."/>
        </authorList>
    </citation>
    <scope>NUCLEOTIDE SEQUENCE</scope>
    <source>
        <strain evidence="2">USP_2M_L1-L4_2017</strain>
        <tissue evidence="2">Whole body</tissue>
    </source>
</reference>
<feature type="compositionally biased region" description="Basic and acidic residues" evidence="1">
    <location>
        <begin position="21"/>
        <end position="45"/>
    </location>
</feature>
<feature type="region of interest" description="Disordered" evidence="1">
    <location>
        <begin position="13"/>
        <end position="67"/>
    </location>
</feature>
<dbReference type="EMBL" id="JAHYIQ010000023">
    <property type="protein sequence ID" value="KAK1122269.1"/>
    <property type="molecule type" value="Genomic_DNA"/>
</dbReference>
<evidence type="ECO:0000313" key="2">
    <source>
        <dbReference type="EMBL" id="KAK1122269.1"/>
    </source>
</evidence>
<keyword evidence="3" id="KW-1185">Reference proteome</keyword>
<protein>
    <submittedName>
        <fullName evidence="2">Uncharacterized protein</fullName>
    </submittedName>
</protein>
<organism evidence="2 3">
    <name type="scientific">Melipona bicolor</name>
    <dbReference type="NCBI Taxonomy" id="60889"/>
    <lineage>
        <taxon>Eukaryota</taxon>
        <taxon>Metazoa</taxon>
        <taxon>Ecdysozoa</taxon>
        <taxon>Arthropoda</taxon>
        <taxon>Hexapoda</taxon>
        <taxon>Insecta</taxon>
        <taxon>Pterygota</taxon>
        <taxon>Neoptera</taxon>
        <taxon>Endopterygota</taxon>
        <taxon>Hymenoptera</taxon>
        <taxon>Apocrita</taxon>
        <taxon>Aculeata</taxon>
        <taxon>Apoidea</taxon>
        <taxon>Anthophila</taxon>
        <taxon>Apidae</taxon>
        <taxon>Melipona</taxon>
    </lineage>
</organism>
<dbReference type="Proteomes" id="UP001177670">
    <property type="component" value="Unassembled WGS sequence"/>
</dbReference>
<evidence type="ECO:0000256" key="1">
    <source>
        <dbReference type="SAM" id="MobiDB-lite"/>
    </source>
</evidence>
<comment type="caution">
    <text evidence="2">The sequence shown here is derived from an EMBL/GenBank/DDBJ whole genome shotgun (WGS) entry which is preliminary data.</text>
</comment>
<dbReference type="AlphaFoldDB" id="A0AA40KJ87"/>
<gene>
    <name evidence="2" type="ORF">K0M31_009492</name>
</gene>
<name>A0AA40KJ87_9HYME</name>